<feature type="region of interest" description="Disordered" evidence="1">
    <location>
        <begin position="1"/>
        <end position="24"/>
    </location>
</feature>
<proteinExistence type="predicted"/>
<evidence type="ECO:0000313" key="2">
    <source>
        <dbReference type="EMBL" id="KOC61177.1"/>
    </source>
</evidence>
<reference evidence="2 3" key="1">
    <citation type="submission" date="2015-07" db="EMBL/GenBank/DDBJ databases">
        <title>The genome of Habropoda laboriosa.</title>
        <authorList>
            <person name="Pan H."/>
            <person name="Kapheim K."/>
        </authorList>
    </citation>
    <scope>NUCLEOTIDE SEQUENCE [LARGE SCALE GENOMIC DNA]</scope>
    <source>
        <strain evidence="2">0110345459</strain>
    </source>
</reference>
<keyword evidence="3" id="KW-1185">Reference proteome</keyword>
<protein>
    <submittedName>
        <fullName evidence="2">Uncharacterized protein</fullName>
    </submittedName>
</protein>
<dbReference type="OrthoDB" id="7613924at2759"/>
<dbReference type="Proteomes" id="UP000053825">
    <property type="component" value="Unassembled WGS sequence"/>
</dbReference>
<dbReference type="EMBL" id="KQ414782">
    <property type="protein sequence ID" value="KOC61177.1"/>
    <property type="molecule type" value="Genomic_DNA"/>
</dbReference>
<evidence type="ECO:0000256" key="1">
    <source>
        <dbReference type="SAM" id="MobiDB-lite"/>
    </source>
</evidence>
<name>A0A0L7QRC6_9HYME</name>
<organism evidence="2 3">
    <name type="scientific">Habropoda laboriosa</name>
    <dbReference type="NCBI Taxonomy" id="597456"/>
    <lineage>
        <taxon>Eukaryota</taxon>
        <taxon>Metazoa</taxon>
        <taxon>Ecdysozoa</taxon>
        <taxon>Arthropoda</taxon>
        <taxon>Hexapoda</taxon>
        <taxon>Insecta</taxon>
        <taxon>Pterygota</taxon>
        <taxon>Neoptera</taxon>
        <taxon>Endopterygota</taxon>
        <taxon>Hymenoptera</taxon>
        <taxon>Apocrita</taxon>
        <taxon>Aculeata</taxon>
        <taxon>Apoidea</taxon>
        <taxon>Anthophila</taxon>
        <taxon>Apidae</taxon>
        <taxon>Habropoda</taxon>
    </lineage>
</organism>
<sequence length="78" mass="8283">METMQDSGGLQVDGSKGSVASGLHSSKTVNQLKIVESGDESGKVLTAAKSEMDPYKELELYLAKVNVSLSEEFLLSSC</sequence>
<accession>A0A0L7QRC6</accession>
<dbReference type="AlphaFoldDB" id="A0A0L7QRC6"/>
<gene>
    <name evidence="2" type="ORF">WH47_06611</name>
</gene>
<evidence type="ECO:0000313" key="3">
    <source>
        <dbReference type="Proteomes" id="UP000053825"/>
    </source>
</evidence>